<feature type="domain" description="DNA-directed DNA polymerase family B exonuclease" evidence="23">
    <location>
        <begin position="760"/>
        <end position="931"/>
    </location>
</feature>
<dbReference type="OrthoDB" id="2414538at2759"/>
<dbReference type="GO" id="GO:0003887">
    <property type="term" value="F:DNA-directed DNA polymerase activity"/>
    <property type="evidence" value="ECO:0007669"/>
    <property type="project" value="UniProtKB-KW"/>
</dbReference>
<dbReference type="Pfam" id="PF03104">
    <property type="entry name" value="DNA_pol_B_exo1"/>
    <property type="match status" value="1"/>
</dbReference>
<dbReference type="SUPFAM" id="SSF56672">
    <property type="entry name" value="DNA/RNA polymerases"/>
    <property type="match status" value="1"/>
</dbReference>
<keyword evidence="28" id="KW-1185">Reference proteome</keyword>
<keyword evidence="17 20" id="KW-0539">Nucleus</keyword>
<evidence type="ECO:0000256" key="5">
    <source>
        <dbReference type="ARBA" id="ARBA00022679"/>
    </source>
</evidence>
<evidence type="ECO:0000256" key="6">
    <source>
        <dbReference type="ARBA" id="ARBA00022695"/>
    </source>
</evidence>
<dbReference type="InterPro" id="IPR006133">
    <property type="entry name" value="DNA-dir_DNA_pol_B_exonuc"/>
</dbReference>
<keyword evidence="12 20" id="KW-0239">DNA-directed DNA polymerase</keyword>
<evidence type="ECO:0000256" key="13">
    <source>
        <dbReference type="ARBA" id="ARBA00023004"/>
    </source>
</evidence>
<feature type="compositionally biased region" description="Basic and acidic residues" evidence="21">
    <location>
        <begin position="350"/>
        <end position="364"/>
    </location>
</feature>
<dbReference type="Pfam" id="PF24055">
    <property type="entry name" value="POL3_N"/>
    <property type="match status" value="1"/>
</dbReference>
<evidence type="ECO:0000256" key="18">
    <source>
        <dbReference type="ARBA" id="ARBA00049244"/>
    </source>
</evidence>
<keyword evidence="6 20" id="KW-0548">Nucleotidyltransferase</keyword>
<dbReference type="FunFam" id="1.10.287.690:FF:000002">
    <property type="entry name" value="DNA polymerase zeta"/>
    <property type="match status" value="1"/>
</dbReference>
<dbReference type="Gene3D" id="3.30.342.10">
    <property type="entry name" value="DNA Polymerase, chain B, domain 1"/>
    <property type="match status" value="1"/>
</dbReference>
<proteinExistence type="inferred from homology"/>
<dbReference type="Pfam" id="PF24065">
    <property type="entry name" value="REV3_N"/>
    <property type="match status" value="1"/>
</dbReference>
<keyword evidence="11 20" id="KW-0862">Zinc</keyword>
<dbReference type="FunFam" id="3.30.420.10:FF:000024">
    <property type="entry name" value="DNA polymerase zeta catalytic subunit"/>
    <property type="match status" value="1"/>
</dbReference>
<keyword evidence="13 20" id="KW-0408">Iron</keyword>
<dbReference type="InterPro" id="IPR036397">
    <property type="entry name" value="RNaseH_sf"/>
</dbReference>
<dbReference type="GO" id="GO:0005634">
    <property type="term" value="C:nucleus"/>
    <property type="evidence" value="ECO:0007669"/>
    <property type="project" value="UniProtKB-SubCell"/>
</dbReference>
<dbReference type="InterPro" id="IPR017964">
    <property type="entry name" value="DNA-dir_DNA_pol_B_CS"/>
</dbReference>
<feature type="domain" description="DNA polymerase delta/zeta catalytic subunit N-terminal" evidence="25">
    <location>
        <begin position="54"/>
        <end position="135"/>
    </location>
</feature>
<organism evidence="27 28">
    <name type="scientific">Phanerochaete sordida</name>
    <dbReference type="NCBI Taxonomy" id="48140"/>
    <lineage>
        <taxon>Eukaryota</taxon>
        <taxon>Fungi</taxon>
        <taxon>Dikarya</taxon>
        <taxon>Basidiomycota</taxon>
        <taxon>Agaricomycotina</taxon>
        <taxon>Agaricomycetes</taxon>
        <taxon>Polyporales</taxon>
        <taxon>Phanerochaetaceae</taxon>
        <taxon>Phanerochaete</taxon>
    </lineage>
</organism>
<dbReference type="PRINTS" id="PR00106">
    <property type="entry name" value="DNAPOLB"/>
</dbReference>
<dbReference type="InterPro" id="IPR012337">
    <property type="entry name" value="RNaseH-like_sf"/>
</dbReference>
<dbReference type="Gene3D" id="3.30.420.10">
    <property type="entry name" value="Ribonuclease H-like superfamily/Ribonuclease H"/>
    <property type="match status" value="1"/>
</dbReference>
<dbReference type="PANTHER" id="PTHR45812:SF1">
    <property type="entry name" value="DNA POLYMERASE ZETA CATALYTIC SUBUNIT"/>
    <property type="match status" value="1"/>
</dbReference>
<evidence type="ECO:0000256" key="12">
    <source>
        <dbReference type="ARBA" id="ARBA00022932"/>
    </source>
</evidence>
<dbReference type="InterPro" id="IPR042087">
    <property type="entry name" value="DNA_pol_B_thumb"/>
</dbReference>
<accession>A0A9P3L9M3</accession>
<comment type="similarity">
    <text evidence="3 20">Belongs to the DNA polymerase type-B family.</text>
</comment>
<feature type="region of interest" description="Disordered" evidence="21">
    <location>
        <begin position="260"/>
        <end position="288"/>
    </location>
</feature>
<feature type="domain" description="DNA polymerase zeta catalytic subunit N-terminal" evidence="26">
    <location>
        <begin position="8"/>
        <end position="53"/>
    </location>
</feature>
<dbReference type="InterPro" id="IPR056435">
    <property type="entry name" value="DPOD/Z_N"/>
</dbReference>
<evidence type="ECO:0000256" key="17">
    <source>
        <dbReference type="ARBA" id="ARBA00023242"/>
    </source>
</evidence>
<keyword evidence="9" id="KW-0227">DNA damage</keyword>
<dbReference type="InterPro" id="IPR030559">
    <property type="entry name" value="PolZ_Rev3"/>
</dbReference>
<evidence type="ECO:0000256" key="4">
    <source>
        <dbReference type="ARBA" id="ARBA00022485"/>
    </source>
</evidence>
<keyword evidence="16" id="KW-0234">DNA repair</keyword>
<evidence type="ECO:0000256" key="15">
    <source>
        <dbReference type="ARBA" id="ARBA00023125"/>
    </source>
</evidence>
<feature type="domain" description="C4-type zinc-finger of DNA polymerase delta" evidence="24">
    <location>
        <begin position="1500"/>
        <end position="1571"/>
    </location>
</feature>
<feature type="compositionally biased region" description="Basic and acidic residues" evidence="21">
    <location>
        <begin position="400"/>
        <end position="428"/>
    </location>
</feature>
<dbReference type="InterPro" id="IPR056447">
    <property type="entry name" value="REV3_N"/>
</dbReference>
<keyword evidence="5 20" id="KW-0808">Transferase</keyword>
<dbReference type="GO" id="GO:0003677">
    <property type="term" value="F:DNA binding"/>
    <property type="evidence" value="ECO:0007669"/>
    <property type="project" value="UniProtKB-KW"/>
</dbReference>
<dbReference type="InterPro" id="IPR023211">
    <property type="entry name" value="DNA_pol_palm_dom_sf"/>
</dbReference>
<dbReference type="EMBL" id="BPQB01000003">
    <property type="protein sequence ID" value="GJE86113.1"/>
    <property type="molecule type" value="Genomic_DNA"/>
</dbReference>
<dbReference type="InterPro" id="IPR025687">
    <property type="entry name" value="Znf-C4pol"/>
</dbReference>
<keyword evidence="8 20" id="KW-0479">Metal-binding</keyword>
<keyword evidence="10 20" id="KW-0863">Zinc-finger</keyword>
<evidence type="ECO:0000259" key="23">
    <source>
        <dbReference type="Pfam" id="PF03104"/>
    </source>
</evidence>
<evidence type="ECO:0000256" key="7">
    <source>
        <dbReference type="ARBA" id="ARBA00022705"/>
    </source>
</evidence>
<dbReference type="PANTHER" id="PTHR45812">
    <property type="entry name" value="DNA POLYMERASE ZETA CATALYTIC SUBUNIT"/>
    <property type="match status" value="1"/>
</dbReference>
<dbReference type="FunFam" id="1.10.132.60:FF:000007">
    <property type="entry name" value="DNA polymerase"/>
    <property type="match status" value="1"/>
</dbReference>
<dbReference type="GO" id="GO:0000724">
    <property type="term" value="P:double-strand break repair via homologous recombination"/>
    <property type="evidence" value="ECO:0007669"/>
    <property type="project" value="TreeGrafter"/>
</dbReference>
<reference evidence="27 28" key="1">
    <citation type="submission" date="2021-08" db="EMBL/GenBank/DDBJ databases">
        <title>Draft Genome Sequence of Phanerochaete sordida strain YK-624.</title>
        <authorList>
            <person name="Mori T."/>
            <person name="Dohra H."/>
            <person name="Suzuki T."/>
            <person name="Kawagishi H."/>
            <person name="Hirai H."/>
        </authorList>
    </citation>
    <scope>NUCLEOTIDE SEQUENCE [LARGE SCALE GENOMIC DNA]</scope>
    <source>
        <strain evidence="27 28">YK-624</strain>
    </source>
</reference>
<comment type="subunit">
    <text evidence="19">Forms DNA polymerase zeta with REV7.</text>
</comment>
<comment type="cofactor">
    <cofactor evidence="1 20">
        <name>[4Fe-4S] cluster</name>
        <dbReference type="ChEBI" id="CHEBI:49883"/>
    </cofactor>
</comment>
<dbReference type="SMART" id="SM00486">
    <property type="entry name" value="POLBc"/>
    <property type="match status" value="1"/>
</dbReference>
<evidence type="ECO:0000259" key="25">
    <source>
        <dbReference type="Pfam" id="PF24055"/>
    </source>
</evidence>
<name>A0A9P3L9M3_9APHY</name>
<dbReference type="GO" id="GO:0051539">
    <property type="term" value="F:4 iron, 4 sulfur cluster binding"/>
    <property type="evidence" value="ECO:0007669"/>
    <property type="project" value="UniProtKB-KW"/>
</dbReference>
<protein>
    <recommendedName>
        <fullName evidence="20">DNA polymerase</fullName>
        <ecNumber evidence="20">2.7.7.7</ecNumber>
    </recommendedName>
</protein>
<feature type="region of interest" description="Disordered" evidence="21">
    <location>
        <begin position="341"/>
        <end position="499"/>
    </location>
</feature>
<keyword evidence="4 20" id="KW-0004">4Fe-4S</keyword>
<dbReference type="InterPro" id="IPR043502">
    <property type="entry name" value="DNA/RNA_pol_sf"/>
</dbReference>
<dbReference type="GO" id="GO:0000166">
    <property type="term" value="F:nucleotide binding"/>
    <property type="evidence" value="ECO:0007669"/>
    <property type="project" value="InterPro"/>
</dbReference>
<evidence type="ECO:0000256" key="8">
    <source>
        <dbReference type="ARBA" id="ARBA00022723"/>
    </source>
</evidence>
<evidence type="ECO:0000259" key="24">
    <source>
        <dbReference type="Pfam" id="PF14260"/>
    </source>
</evidence>
<dbReference type="CDD" id="cd05534">
    <property type="entry name" value="POLBc_zeta"/>
    <property type="match status" value="1"/>
</dbReference>
<evidence type="ECO:0000256" key="11">
    <source>
        <dbReference type="ARBA" id="ARBA00022833"/>
    </source>
</evidence>
<dbReference type="GO" id="GO:0016035">
    <property type="term" value="C:zeta DNA polymerase complex"/>
    <property type="evidence" value="ECO:0007669"/>
    <property type="project" value="InterPro"/>
</dbReference>
<evidence type="ECO:0000256" key="21">
    <source>
        <dbReference type="SAM" id="MobiDB-lite"/>
    </source>
</evidence>
<dbReference type="EC" id="2.7.7.7" evidence="20"/>
<feature type="domain" description="DNA-directed DNA polymerase family B multifunctional" evidence="22">
    <location>
        <begin position="1000"/>
        <end position="1446"/>
    </location>
</feature>
<dbReference type="GO" id="GO:0042276">
    <property type="term" value="P:error-prone translesion synthesis"/>
    <property type="evidence" value="ECO:0007669"/>
    <property type="project" value="TreeGrafter"/>
</dbReference>
<keyword evidence="14 20" id="KW-0411">Iron-sulfur</keyword>
<feature type="compositionally biased region" description="Polar residues" evidence="21">
    <location>
        <begin position="489"/>
        <end position="499"/>
    </location>
</feature>
<dbReference type="SUPFAM" id="SSF53098">
    <property type="entry name" value="Ribonuclease H-like"/>
    <property type="match status" value="1"/>
</dbReference>
<comment type="subcellular location">
    <subcellularLocation>
        <location evidence="2 20">Nucleus</location>
    </subcellularLocation>
</comment>
<evidence type="ECO:0000313" key="27">
    <source>
        <dbReference type="EMBL" id="GJE86113.1"/>
    </source>
</evidence>
<feature type="compositionally biased region" description="Polar residues" evidence="21">
    <location>
        <begin position="456"/>
        <end position="465"/>
    </location>
</feature>
<dbReference type="InterPro" id="IPR006134">
    <property type="entry name" value="DNA-dir_DNA_pol_B_multi_dom"/>
</dbReference>
<dbReference type="Proteomes" id="UP000703269">
    <property type="component" value="Unassembled WGS sequence"/>
</dbReference>
<evidence type="ECO:0000259" key="26">
    <source>
        <dbReference type="Pfam" id="PF24065"/>
    </source>
</evidence>
<keyword evidence="15 20" id="KW-0238">DNA-binding</keyword>
<evidence type="ECO:0000256" key="10">
    <source>
        <dbReference type="ARBA" id="ARBA00022771"/>
    </source>
</evidence>
<dbReference type="Gene3D" id="1.10.132.60">
    <property type="entry name" value="DNA polymerase family B, C-terminal domain"/>
    <property type="match status" value="1"/>
</dbReference>
<dbReference type="CDD" id="cd05778">
    <property type="entry name" value="DNA_polB_zeta_exo"/>
    <property type="match status" value="1"/>
</dbReference>
<dbReference type="PROSITE" id="PS00116">
    <property type="entry name" value="DNA_POLYMERASE_B"/>
    <property type="match status" value="1"/>
</dbReference>
<evidence type="ECO:0000256" key="19">
    <source>
        <dbReference type="ARBA" id="ARBA00066055"/>
    </source>
</evidence>
<evidence type="ECO:0000256" key="3">
    <source>
        <dbReference type="ARBA" id="ARBA00005755"/>
    </source>
</evidence>
<sequence length="1623" mass="182106">MNDQEPNLRIRVNQIDYIVEPAGPLDNTALPRVPVLRIYGESSAGKKACLHVHQVYPYFFVEYDGQVNPDNVNKHIARMSHSLNHAIALSLKRNPNSPNSQFVRAVVLVKGVHFYGFHASYSPFLKVHIADPALMNRAVTLMRSGTVMKTRFRIYESHLSFPLQFMCDFGLYGCGWIDLAEVWARGLDEDEDEPQFSCLPSPYYRQTRMPLELDVAAHQILNRHKLAPRNFNHKLTIPSPPLPDEPVVLSVRELWEDERRRRAERGLSPSPPMPKDPSAESRDPGGGWSAEARWWDEFRKRLEQAEPLPPFTSEEEPWARWVTTTFESVEALWEEEHRAWRPRWSGQNSTEDKRDEGLQKREENPFEAPATGKSSQPRTRATEADVDETILSSQELSSLVEHEELEWAQRQEDIIERDDVAEAERAAEDGAPPEPEYEEQATPVKPRDKQGFVPGTPSSLRQVNPFNDAWGRLPVDEQDSGEESESSQTLSSPTLRTQSPAFLGPVVDLSAENPFLDESLRKAETGELLDRTPYLVKPRSFFQPADNYGDEGTLGSDISAVAFADLPETPRPHKRRKLDLLDVHTPTTSASQAAFISKGTPFPRATPRTLRGARTYEYHLPPPTTSALLESLEAHDIPAKVYKDPFYSNEDDAPEHTREYAGLLYDLKGGTGIGVLQEWEGHETFNSGLGKLDTTGIYGWEYAGVPPSVKQTRLWLDAHQVDEAAKPKHSSQIIGPTQVNRFGMKASPPTRPVARDKGGMTALSIEVFAPSREGKLPDPGLDEAVAVFYALYDSNYPRADHTVPFQCENGILVLEKPQLDRRRLRNCKFEVLESELDLINRVVDLVQDLDPDILVGWDVQAGSWGYLSARAGTFGLDFGEQISRAPGRAHAGQSEQWGLRTTSTFRVIGRHVLNLWRIMRSELSLSSYSMENAVFHVLGRRTPRYSAGTLTEWFHSETPEHASRLLQYCMGRATMVVEMLEVAEVIAKNSEFARVFGVDFFSVLSRGSQFKVESFMFRIAKPESFVLLSPSKEDVGKQNAAECMPLIMEPLSAFYSSPLVVLDFQSLYPSCMIAYNYCYSTCLGRVVNFKGQNKFGVSELHTPPELLDTLKDYINISPNGMIFVKPVVRKGLLGRMLTELLDTRVMVKSAMKLVKDDKALSRVLEARQLSLKFIANVTYGYTSATFSGRMPAVEIADAIVQTGRETLEKAIRLIDSTPKWGAKVVYGDTDSLFIYLRGKTKEQAFRIGQDIADTVTATNPAPIKLKFEKVYLPCVLLAKKRYVGFKYESPDEQEPGFDAKGIETVRRDGVPAQQKMVETCLKILFRTQDLSKVKDYCCTTWAQILENRVSLQDLIFAKEVRLGTYSTEGPPPPGVAVATRRMLEDANDEAQYGDRVPYVVVRGAPGARLVDRALAPAALLADAQQRPDAHYYIARVLVPPLARVFALVGADVRAWFDEMPRAHRADAPEAARLLTPRRRAREQALLRRFKIDEHFLAARCLTCGAATEEESTICDTCCFRPQETIGKLLAKVHRTEQRLTDVHRVCASCAGTPQAEPVRCESLDCPWLFERKKLEHKAEGLQAIHGLVEELEELHLDEGSSTVAGDIEEQSGGEVSTCGLSVP</sequence>
<evidence type="ECO:0000256" key="16">
    <source>
        <dbReference type="ARBA" id="ARBA00023204"/>
    </source>
</evidence>
<feature type="compositionally biased region" description="Acidic residues" evidence="21">
    <location>
        <begin position="476"/>
        <end position="485"/>
    </location>
</feature>
<dbReference type="GO" id="GO:0008270">
    <property type="term" value="F:zinc ion binding"/>
    <property type="evidence" value="ECO:0007669"/>
    <property type="project" value="UniProtKB-KW"/>
</dbReference>
<gene>
    <name evidence="27" type="ORF">PsYK624_021930</name>
</gene>
<dbReference type="Gene3D" id="3.90.1600.10">
    <property type="entry name" value="Palm domain of DNA polymerase"/>
    <property type="match status" value="1"/>
</dbReference>
<evidence type="ECO:0000256" key="14">
    <source>
        <dbReference type="ARBA" id="ARBA00023014"/>
    </source>
</evidence>
<dbReference type="Pfam" id="PF14260">
    <property type="entry name" value="zf-C4pol"/>
    <property type="match status" value="1"/>
</dbReference>
<evidence type="ECO:0000313" key="28">
    <source>
        <dbReference type="Proteomes" id="UP000703269"/>
    </source>
</evidence>
<dbReference type="Gene3D" id="1.10.287.690">
    <property type="entry name" value="Helix hairpin bin"/>
    <property type="match status" value="1"/>
</dbReference>
<evidence type="ECO:0000256" key="20">
    <source>
        <dbReference type="RuleBase" id="RU000442"/>
    </source>
</evidence>
<evidence type="ECO:0000256" key="9">
    <source>
        <dbReference type="ARBA" id="ARBA00022763"/>
    </source>
</evidence>
<keyword evidence="7 20" id="KW-0235">DNA replication</keyword>
<dbReference type="InterPro" id="IPR006172">
    <property type="entry name" value="DNA-dir_DNA_pol_B"/>
</dbReference>
<evidence type="ECO:0000256" key="2">
    <source>
        <dbReference type="ARBA" id="ARBA00004123"/>
    </source>
</evidence>
<dbReference type="Pfam" id="PF00136">
    <property type="entry name" value="DNA_pol_B"/>
    <property type="match status" value="1"/>
</dbReference>
<evidence type="ECO:0000259" key="22">
    <source>
        <dbReference type="Pfam" id="PF00136"/>
    </source>
</evidence>
<dbReference type="GO" id="GO:0006260">
    <property type="term" value="P:DNA replication"/>
    <property type="evidence" value="ECO:0007669"/>
    <property type="project" value="UniProtKB-KW"/>
</dbReference>
<comment type="catalytic activity">
    <reaction evidence="18 20">
        <text>DNA(n) + a 2'-deoxyribonucleoside 5'-triphosphate = DNA(n+1) + diphosphate</text>
        <dbReference type="Rhea" id="RHEA:22508"/>
        <dbReference type="Rhea" id="RHEA-COMP:17339"/>
        <dbReference type="Rhea" id="RHEA-COMP:17340"/>
        <dbReference type="ChEBI" id="CHEBI:33019"/>
        <dbReference type="ChEBI" id="CHEBI:61560"/>
        <dbReference type="ChEBI" id="CHEBI:173112"/>
        <dbReference type="EC" id="2.7.7.7"/>
    </reaction>
</comment>
<comment type="caution">
    <text evidence="27">The sequence shown here is derived from an EMBL/GenBank/DDBJ whole genome shotgun (WGS) entry which is preliminary data.</text>
</comment>
<evidence type="ECO:0000256" key="1">
    <source>
        <dbReference type="ARBA" id="ARBA00001966"/>
    </source>
</evidence>